<evidence type="ECO:0000313" key="2">
    <source>
        <dbReference type="EMBL" id="EON68467.1"/>
    </source>
</evidence>
<evidence type="ECO:0008006" key="4">
    <source>
        <dbReference type="Google" id="ProtNLM"/>
    </source>
</evidence>
<feature type="transmembrane region" description="Helical" evidence="1">
    <location>
        <begin position="20"/>
        <end position="38"/>
    </location>
</feature>
<proteinExistence type="predicted"/>
<keyword evidence="1" id="KW-0812">Transmembrane</keyword>
<dbReference type="AlphaFoldDB" id="R7Z2S9"/>
<feature type="transmembrane region" description="Helical" evidence="1">
    <location>
        <begin position="78"/>
        <end position="102"/>
    </location>
</feature>
<dbReference type="RefSeq" id="XP_007783784.1">
    <property type="nucleotide sequence ID" value="XM_007785594.1"/>
</dbReference>
<dbReference type="OrthoDB" id="5366688at2759"/>
<organism evidence="2 3">
    <name type="scientific">Coniosporium apollinis (strain CBS 100218)</name>
    <name type="common">Rock-inhabiting black yeast</name>
    <dbReference type="NCBI Taxonomy" id="1168221"/>
    <lineage>
        <taxon>Eukaryota</taxon>
        <taxon>Fungi</taxon>
        <taxon>Dikarya</taxon>
        <taxon>Ascomycota</taxon>
        <taxon>Pezizomycotina</taxon>
        <taxon>Dothideomycetes</taxon>
        <taxon>Dothideomycetes incertae sedis</taxon>
        <taxon>Coniosporium</taxon>
    </lineage>
</organism>
<dbReference type="OMA" id="KISYTHW"/>
<reference evidence="3" key="1">
    <citation type="submission" date="2012-06" db="EMBL/GenBank/DDBJ databases">
        <title>The genome sequence of Coniosporium apollinis CBS 100218.</title>
        <authorList>
            <consortium name="The Broad Institute Genome Sequencing Platform"/>
            <person name="Cuomo C."/>
            <person name="Gorbushina A."/>
            <person name="Noack S."/>
            <person name="Walker B."/>
            <person name="Young S.K."/>
            <person name="Zeng Q."/>
            <person name="Gargeya S."/>
            <person name="Fitzgerald M."/>
            <person name="Haas B."/>
            <person name="Abouelleil A."/>
            <person name="Alvarado L."/>
            <person name="Arachchi H.M."/>
            <person name="Berlin A.M."/>
            <person name="Chapman S.B."/>
            <person name="Goldberg J."/>
            <person name="Griggs A."/>
            <person name="Gujja S."/>
            <person name="Hansen M."/>
            <person name="Howarth C."/>
            <person name="Imamovic A."/>
            <person name="Larimer J."/>
            <person name="McCowan C."/>
            <person name="Montmayeur A."/>
            <person name="Murphy C."/>
            <person name="Neiman D."/>
            <person name="Pearson M."/>
            <person name="Priest M."/>
            <person name="Roberts A."/>
            <person name="Saif S."/>
            <person name="Shea T."/>
            <person name="Sisk P."/>
            <person name="Sykes S."/>
            <person name="Wortman J."/>
            <person name="Nusbaum C."/>
            <person name="Birren B."/>
        </authorList>
    </citation>
    <scope>NUCLEOTIDE SEQUENCE [LARGE SCALE GENOMIC DNA]</scope>
    <source>
        <strain evidence="3">CBS 100218</strain>
    </source>
</reference>
<dbReference type="eggNOG" id="ENOG502SPG3">
    <property type="taxonomic scope" value="Eukaryota"/>
</dbReference>
<dbReference type="HOGENOM" id="CLU_099558_0_0_1"/>
<accession>R7Z2S9</accession>
<dbReference type="EMBL" id="JH767597">
    <property type="protein sequence ID" value="EON68467.1"/>
    <property type="molecule type" value="Genomic_DNA"/>
</dbReference>
<keyword evidence="1" id="KW-0472">Membrane</keyword>
<feature type="transmembrane region" description="Helical" evidence="1">
    <location>
        <begin position="161"/>
        <end position="185"/>
    </location>
</feature>
<keyword evidence="3" id="KW-1185">Reference proteome</keyword>
<sequence length="198" mass="20740">MPIPSYGAAPLSKTFVLVRAMQVISMIAIVGMTANFVSEIIQSGVEPPKEIVGTLCVTCIAALYVLISVAFFWSEANIGLFVMAGADFALLISFIVVAVTVGKPLSFLNCSLVSDASRAVNAASAYAFTTSVTSNLGVSGANLNLYSWAGATKLNCYVSKAIWGFSIALCILFTTSSILLPTLFYKNKKAAAPAKGEA</sequence>
<feature type="transmembrane region" description="Helical" evidence="1">
    <location>
        <begin position="50"/>
        <end position="72"/>
    </location>
</feature>
<name>R7Z2S9_CONA1</name>
<dbReference type="GeneID" id="19904988"/>
<evidence type="ECO:0000313" key="3">
    <source>
        <dbReference type="Proteomes" id="UP000016924"/>
    </source>
</evidence>
<dbReference type="Proteomes" id="UP000016924">
    <property type="component" value="Unassembled WGS sequence"/>
</dbReference>
<gene>
    <name evidence="2" type="ORF">W97_07677</name>
</gene>
<keyword evidence="1" id="KW-1133">Transmembrane helix</keyword>
<evidence type="ECO:0000256" key="1">
    <source>
        <dbReference type="SAM" id="Phobius"/>
    </source>
</evidence>
<protein>
    <recommendedName>
        <fullName evidence="4">MARVEL domain-containing protein</fullName>
    </recommendedName>
</protein>